<proteinExistence type="predicted"/>
<evidence type="ECO:0000313" key="2">
    <source>
        <dbReference type="Proteomes" id="UP000221165"/>
    </source>
</evidence>
<dbReference type="GeneID" id="94434092"/>
<sequence>AGARGLCVTFLSSPQVRGFRDMIKKKTEEAVSTSLKPLHLHLQHLDLAFRQKYYAKLLDSLRSLMKFEAKGLFDRYRPVTLSDLLSLSSASS</sequence>
<comment type="caution">
    <text evidence="1">The sequence shown here is derived from an EMBL/GenBank/DDBJ whole genome shotgun (WGS) entry which is preliminary data.</text>
</comment>
<dbReference type="VEuPathDB" id="ToxoDB:CSUI_010780"/>
<dbReference type="RefSeq" id="XP_067917142.1">
    <property type="nucleotide sequence ID" value="XM_068070881.1"/>
</dbReference>
<dbReference type="Proteomes" id="UP000221165">
    <property type="component" value="Unassembled WGS sequence"/>
</dbReference>
<gene>
    <name evidence="1" type="ORF">CSUI_010780</name>
</gene>
<protein>
    <submittedName>
        <fullName evidence="1">Uncharacterized protein</fullName>
    </submittedName>
</protein>
<reference evidence="1 2" key="1">
    <citation type="journal article" date="2017" name="Int. J. Parasitol.">
        <title>The genome of the protozoan parasite Cystoisospora suis and a reverse vaccinology approach to identify vaccine candidates.</title>
        <authorList>
            <person name="Palmieri N."/>
            <person name="Shrestha A."/>
            <person name="Ruttkowski B."/>
            <person name="Beck T."/>
            <person name="Vogl C."/>
            <person name="Tomley F."/>
            <person name="Blake D.P."/>
            <person name="Joachim A."/>
        </authorList>
    </citation>
    <scope>NUCLEOTIDE SEQUENCE [LARGE SCALE GENOMIC DNA]</scope>
    <source>
        <strain evidence="1 2">Wien I</strain>
    </source>
</reference>
<keyword evidence="2" id="KW-1185">Reference proteome</keyword>
<accession>A0A2C6KFG7</accession>
<organism evidence="1 2">
    <name type="scientific">Cystoisospora suis</name>
    <dbReference type="NCBI Taxonomy" id="483139"/>
    <lineage>
        <taxon>Eukaryota</taxon>
        <taxon>Sar</taxon>
        <taxon>Alveolata</taxon>
        <taxon>Apicomplexa</taxon>
        <taxon>Conoidasida</taxon>
        <taxon>Coccidia</taxon>
        <taxon>Eucoccidiorida</taxon>
        <taxon>Eimeriorina</taxon>
        <taxon>Sarcocystidae</taxon>
        <taxon>Cystoisospora</taxon>
    </lineage>
</organism>
<dbReference type="AlphaFoldDB" id="A0A2C6KFG7"/>
<dbReference type="EMBL" id="MIGC01008275">
    <property type="protein sequence ID" value="PHJ15408.1"/>
    <property type="molecule type" value="Genomic_DNA"/>
</dbReference>
<feature type="non-terminal residue" evidence="1">
    <location>
        <position position="1"/>
    </location>
</feature>
<name>A0A2C6KFG7_9APIC</name>
<evidence type="ECO:0000313" key="1">
    <source>
        <dbReference type="EMBL" id="PHJ15408.1"/>
    </source>
</evidence>